<feature type="compositionally biased region" description="Acidic residues" evidence="1">
    <location>
        <begin position="178"/>
        <end position="191"/>
    </location>
</feature>
<sequence length="273" mass="28129">MPTVEDRIRQLNKDLLSFLTKEIADDSSKVFLEAFQDYKTHVQSILGAQKQTSSFDTLKSDGTAAAPVPKSTPPATTSAPLAGFSPISFNPTSSSPTQNNIFGAPPKSATGPPPSIFGSPAPTAGATATPASAIGAPKFSFGGTQPSVGGFGTVSSGFSFGVNAGSTPAPAAAGAAADEAEDDEAEKEPETDPAQMLANASDKILFDGRATLHVRANPEDPNCKWASRGKGVLTVRQQSGKSFYLRVTTESGKIILNAAPASSPQAFQKAARR</sequence>
<gene>
    <name evidence="2" type="ORF">WJX73_005428</name>
</gene>
<evidence type="ECO:0000313" key="2">
    <source>
        <dbReference type="EMBL" id="KAK9795577.1"/>
    </source>
</evidence>
<feature type="region of interest" description="Disordered" evidence="1">
    <location>
        <begin position="58"/>
        <end position="125"/>
    </location>
</feature>
<protein>
    <recommendedName>
        <fullName evidence="4">RanBD1 domain-containing protein</fullName>
    </recommendedName>
</protein>
<dbReference type="AlphaFoldDB" id="A0AAW1NR79"/>
<dbReference type="InterPro" id="IPR011993">
    <property type="entry name" value="PH-like_dom_sf"/>
</dbReference>
<comment type="caution">
    <text evidence="2">The sequence shown here is derived from an EMBL/GenBank/DDBJ whole genome shotgun (WGS) entry which is preliminary data.</text>
</comment>
<proteinExistence type="predicted"/>
<feature type="compositionally biased region" description="Polar residues" evidence="1">
    <location>
        <begin position="87"/>
        <end position="101"/>
    </location>
</feature>
<name>A0AAW1NR79_9CHLO</name>
<keyword evidence="3" id="KW-1185">Reference proteome</keyword>
<evidence type="ECO:0000256" key="1">
    <source>
        <dbReference type="SAM" id="MobiDB-lite"/>
    </source>
</evidence>
<dbReference type="Proteomes" id="UP001465755">
    <property type="component" value="Unassembled WGS sequence"/>
</dbReference>
<dbReference type="EMBL" id="JALJOQ010000126">
    <property type="protein sequence ID" value="KAK9795577.1"/>
    <property type="molecule type" value="Genomic_DNA"/>
</dbReference>
<organism evidence="2 3">
    <name type="scientific">Symbiochloris irregularis</name>
    <dbReference type="NCBI Taxonomy" id="706552"/>
    <lineage>
        <taxon>Eukaryota</taxon>
        <taxon>Viridiplantae</taxon>
        <taxon>Chlorophyta</taxon>
        <taxon>core chlorophytes</taxon>
        <taxon>Trebouxiophyceae</taxon>
        <taxon>Trebouxiales</taxon>
        <taxon>Trebouxiaceae</taxon>
        <taxon>Symbiochloris</taxon>
    </lineage>
</organism>
<evidence type="ECO:0008006" key="4">
    <source>
        <dbReference type="Google" id="ProtNLM"/>
    </source>
</evidence>
<feature type="compositionally biased region" description="Low complexity" evidence="1">
    <location>
        <begin position="63"/>
        <end position="80"/>
    </location>
</feature>
<accession>A0AAW1NR79</accession>
<reference evidence="2 3" key="1">
    <citation type="journal article" date="2024" name="Nat. Commun.">
        <title>Phylogenomics reveals the evolutionary origins of lichenization in chlorophyte algae.</title>
        <authorList>
            <person name="Puginier C."/>
            <person name="Libourel C."/>
            <person name="Otte J."/>
            <person name="Skaloud P."/>
            <person name="Haon M."/>
            <person name="Grisel S."/>
            <person name="Petersen M."/>
            <person name="Berrin J.G."/>
            <person name="Delaux P.M."/>
            <person name="Dal Grande F."/>
            <person name="Keller J."/>
        </authorList>
    </citation>
    <scope>NUCLEOTIDE SEQUENCE [LARGE SCALE GENOMIC DNA]</scope>
    <source>
        <strain evidence="2 3">SAG 2036</strain>
    </source>
</reference>
<feature type="region of interest" description="Disordered" evidence="1">
    <location>
        <begin position="167"/>
        <end position="193"/>
    </location>
</feature>
<feature type="compositionally biased region" description="Low complexity" evidence="1">
    <location>
        <begin position="167"/>
        <end position="177"/>
    </location>
</feature>
<evidence type="ECO:0000313" key="3">
    <source>
        <dbReference type="Proteomes" id="UP001465755"/>
    </source>
</evidence>
<dbReference type="Gene3D" id="2.30.29.30">
    <property type="entry name" value="Pleckstrin-homology domain (PH domain)/Phosphotyrosine-binding domain (PTB)"/>
    <property type="match status" value="1"/>
</dbReference>